<dbReference type="EMBL" id="LN606600">
    <property type="protein sequence ID" value="CEF40113.1"/>
    <property type="molecule type" value="Genomic_DNA"/>
</dbReference>
<dbReference type="Gene3D" id="3.30.70.2970">
    <property type="entry name" value="Protein of unknown function (DUF541), domain 2"/>
    <property type="match status" value="1"/>
</dbReference>
<evidence type="ECO:0000256" key="1">
    <source>
        <dbReference type="SAM" id="SignalP"/>
    </source>
</evidence>
<keyword evidence="1" id="KW-0732">Signal</keyword>
<accession>A0A0U5EVL9</accession>
<dbReference type="RefSeq" id="WP_058987146.1">
    <property type="nucleotide sequence ID" value="NZ_LN606600.1"/>
</dbReference>
<feature type="signal peptide" evidence="1">
    <location>
        <begin position="1"/>
        <end position="27"/>
    </location>
</feature>
<evidence type="ECO:0008006" key="4">
    <source>
        <dbReference type="Google" id="ProtNLM"/>
    </source>
</evidence>
<dbReference type="KEGG" id="asz:ASN_704"/>
<organism evidence="2 3">
    <name type="scientific">Acetobacter senegalensis</name>
    <dbReference type="NCBI Taxonomy" id="446692"/>
    <lineage>
        <taxon>Bacteria</taxon>
        <taxon>Pseudomonadati</taxon>
        <taxon>Pseudomonadota</taxon>
        <taxon>Alphaproteobacteria</taxon>
        <taxon>Acetobacterales</taxon>
        <taxon>Acetobacteraceae</taxon>
        <taxon>Acetobacter</taxon>
    </lineage>
</organism>
<reference evidence="3" key="1">
    <citation type="submission" date="2014-09" db="EMBL/GenBank/DDBJ databases">
        <authorList>
            <person name="Illeghems K.G."/>
        </authorList>
    </citation>
    <scope>NUCLEOTIDE SEQUENCE [LARGE SCALE GENOMIC DNA]</scope>
    <source>
        <strain evidence="3">108B</strain>
    </source>
</reference>
<name>A0A0U5EVL9_9PROT</name>
<dbReference type="AlphaFoldDB" id="A0A0U5EVL9"/>
<dbReference type="InterPro" id="IPR052022">
    <property type="entry name" value="26kDa_periplasmic_antigen"/>
</dbReference>
<sequence length="243" mass="25463">MSRIFSLRHAAPIACAMAVFSIGAAHAQNAKPEDTYTKLDLTGTGSIKAAPDQLTASFRAQSRDNSAATAQQAVNKQVQKAAELAQKADGVTAAILHYSVSEIRGEKDKSAPSWAASQTMTFTAADGKTLLPLTGQLQANGLLLEGLEWSLSPEKQKTLQLEAEKAAVADLKKQAETLATSLGLHVVRFATVSVSGTPFPRPVFMSAMIARAEVAPAPPPPPSSTMETQTVRASANATVLLAP</sequence>
<dbReference type="GO" id="GO:0006974">
    <property type="term" value="P:DNA damage response"/>
    <property type="evidence" value="ECO:0007669"/>
    <property type="project" value="TreeGrafter"/>
</dbReference>
<evidence type="ECO:0000313" key="2">
    <source>
        <dbReference type="EMBL" id="CEF40113.1"/>
    </source>
</evidence>
<evidence type="ECO:0000313" key="3">
    <source>
        <dbReference type="Proteomes" id="UP000056109"/>
    </source>
</evidence>
<dbReference type="PATRIC" id="fig|446692.3.peg.671"/>
<feature type="chain" id="PRO_5006856387" description="DUF541 domain-containing protein" evidence="1">
    <location>
        <begin position="28"/>
        <end position="243"/>
    </location>
</feature>
<dbReference type="InterPro" id="IPR007497">
    <property type="entry name" value="SIMPL/DUF541"/>
</dbReference>
<dbReference type="GeneID" id="34781870"/>
<keyword evidence="3" id="KW-1185">Reference proteome</keyword>
<dbReference type="Pfam" id="PF04402">
    <property type="entry name" value="SIMPL"/>
    <property type="match status" value="1"/>
</dbReference>
<dbReference type="Proteomes" id="UP000056109">
    <property type="component" value="Chromosome I"/>
</dbReference>
<protein>
    <recommendedName>
        <fullName evidence="4">DUF541 domain-containing protein</fullName>
    </recommendedName>
</protein>
<gene>
    <name evidence="2" type="ORF">ASN_704</name>
</gene>
<dbReference type="PANTHER" id="PTHR34387:SF2">
    <property type="entry name" value="SLR1258 PROTEIN"/>
    <property type="match status" value="1"/>
</dbReference>
<proteinExistence type="predicted"/>
<dbReference type="Gene3D" id="3.30.110.170">
    <property type="entry name" value="Protein of unknown function (DUF541), domain 1"/>
    <property type="match status" value="1"/>
</dbReference>
<dbReference type="PANTHER" id="PTHR34387">
    <property type="entry name" value="SLR1258 PROTEIN"/>
    <property type="match status" value="1"/>
</dbReference>